<dbReference type="SUPFAM" id="SSF53474">
    <property type="entry name" value="alpha/beta-Hydrolases"/>
    <property type="match status" value="1"/>
</dbReference>
<protein>
    <submittedName>
        <fullName evidence="3">Alpha/beta hydrolase</fullName>
    </submittedName>
</protein>
<dbReference type="PANTHER" id="PTHR43798:SF33">
    <property type="entry name" value="HYDROLASE, PUTATIVE (AFU_ORTHOLOGUE AFUA_2G14860)-RELATED"/>
    <property type="match status" value="1"/>
</dbReference>
<dbReference type="PANTHER" id="PTHR43798">
    <property type="entry name" value="MONOACYLGLYCEROL LIPASE"/>
    <property type="match status" value="1"/>
</dbReference>
<keyword evidence="1" id="KW-0732">Signal</keyword>
<comment type="caution">
    <text evidence="3">The sequence shown here is derived from an EMBL/GenBank/DDBJ whole genome shotgun (WGS) entry which is preliminary data.</text>
</comment>
<feature type="signal peptide" evidence="1">
    <location>
        <begin position="1"/>
        <end position="23"/>
    </location>
</feature>
<feature type="chain" id="PRO_5045205119" evidence="1">
    <location>
        <begin position="24"/>
        <end position="341"/>
    </location>
</feature>
<evidence type="ECO:0000313" key="4">
    <source>
        <dbReference type="Proteomes" id="UP001430065"/>
    </source>
</evidence>
<feature type="domain" description="AB hydrolase-1" evidence="2">
    <location>
        <begin position="78"/>
        <end position="177"/>
    </location>
</feature>
<evidence type="ECO:0000256" key="1">
    <source>
        <dbReference type="SAM" id="SignalP"/>
    </source>
</evidence>
<dbReference type="PROSITE" id="PS51257">
    <property type="entry name" value="PROKAR_LIPOPROTEIN"/>
    <property type="match status" value="1"/>
</dbReference>
<dbReference type="InterPro" id="IPR029058">
    <property type="entry name" value="AB_hydrolase_fold"/>
</dbReference>
<dbReference type="Gene3D" id="3.40.50.1820">
    <property type="entry name" value="alpha/beta hydrolase"/>
    <property type="match status" value="1"/>
</dbReference>
<reference evidence="3 4" key="1">
    <citation type="submission" date="2020-10" db="EMBL/GenBank/DDBJ databases">
        <title>Phylogeny of dyella-like bacteria.</title>
        <authorList>
            <person name="Fu J."/>
        </authorList>
    </citation>
    <scope>NUCLEOTIDE SEQUENCE [LARGE SCALE GENOMIC DNA]</scope>
    <source>
        <strain evidence="3 4">THG-B117</strain>
    </source>
</reference>
<gene>
    <name evidence="3" type="ORF">ISP20_02200</name>
</gene>
<dbReference type="EMBL" id="JADIKC010000001">
    <property type="protein sequence ID" value="MBM7119960.1"/>
    <property type="molecule type" value="Genomic_DNA"/>
</dbReference>
<dbReference type="GO" id="GO:0016787">
    <property type="term" value="F:hydrolase activity"/>
    <property type="evidence" value="ECO:0007669"/>
    <property type="project" value="UniProtKB-KW"/>
</dbReference>
<dbReference type="InterPro" id="IPR050266">
    <property type="entry name" value="AB_hydrolase_sf"/>
</dbReference>
<proteinExistence type="predicted"/>
<dbReference type="Proteomes" id="UP001430065">
    <property type="component" value="Unassembled WGS sequence"/>
</dbReference>
<keyword evidence="3" id="KW-0378">Hydrolase</keyword>
<dbReference type="Pfam" id="PF00561">
    <property type="entry name" value="Abhydrolase_1"/>
    <property type="match status" value="1"/>
</dbReference>
<organism evidence="3 4">
    <name type="scientific">Dyella kyungheensis</name>
    <dbReference type="NCBI Taxonomy" id="1242174"/>
    <lineage>
        <taxon>Bacteria</taxon>
        <taxon>Pseudomonadati</taxon>
        <taxon>Pseudomonadota</taxon>
        <taxon>Gammaproteobacteria</taxon>
        <taxon>Lysobacterales</taxon>
        <taxon>Rhodanobacteraceae</taxon>
        <taxon>Dyella</taxon>
    </lineage>
</organism>
<accession>A0ABS2JMF2</accession>
<sequence>MNGTFRKAGHVTLWMALAGCAHAGSAELAAVPERIPDSYAKAGTLVAIAPGRSLNLRCEGNGPQTVILEAGSHADTTTWFKLQPLLAASAKVCSYDRAGYGFSDGGPLPRDLAAEVADLHALIQHAKLHTPLLLVGHSRGSNIARLYAQRYPADLNGLVLIDPPAQDVASVAPEWAKQEAQMSEQRFSFIHQCEAGAEKHQLASPPSALAACVAGGNPAASAKVNASIAAYKFKPVFWRTLESELRDNAVIYGQPVSPRETLGALPVTVLTASDTYADAPGDIRGTLEAARDATQAKILATTTHGRRILVDHASHDIQLDQPVAVANAVDALLTQTATQAH</sequence>
<evidence type="ECO:0000313" key="3">
    <source>
        <dbReference type="EMBL" id="MBM7119960.1"/>
    </source>
</evidence>
<dbReference type="RefSeq" id="WP_204634419.1">
    <property type="nucleotide sequence ID" value="NZ_JADIKC010000001.1"/>
</dbReference>
<keyword evidence="4" id="KW-1185">Reference proteome</keyword>
<name>A0ABS2JMF2_9GAMM</name>
<dbReference type="InterPro" id="IPR000073">
    <property type="entry name" value="AB_hydrolase_1"/>
</dbReference>
<evidence type="ECO:0000259" key="2">
    <source>
        <dbReference type="Pfam" id="PF00561"/>
    </source>
</evidence>